<proteinExistence type="predicted"/>
<dbReference type="EMBL" id="BAHC01000062">
    <property type="protein sequence ID" value="GAB89461.1"/>
    <property type="molecule type" value="Genomic_DNA"/>
</dbReference>
<sequence>MPPLVISSGTPCATVIPVTVNIAREPLAAKASAGRIALSPKVRAVPGPVRTGWPGGGVTAALMGTEVGVSRSSDDEDDAHAAVMAATTHRGRHTRPSARSAVGVGLTLRKVTDVTAKQGQVVAHGAFALFSARRRDEVGELLTDIFGRDDVSAFGADWRGIVYFTLHDDPEIASDTLVGFDPSSGASGPLASVDDVLGAVRSGEIADAVDGASFDAWRVATGQRSLDMGDCVPPAVFEFMGGDPTERSSEPQDLVTFIAVAAALMGRLEALGVQPGDEIPDEVFDESRWQ</sequence>
<dbReference type="eggNOG" id="ENOG5033XCA">
    <property type="taxonomic scope" value="Bacteria"/>
</dbReference>
<organism evidence="1 2">
    <name type="scientific">Gordonia rhizosphera NBRC 16068</name>
    <dbReference type="NCBI Taxonomy" id="1108045"/>
    <lineage>
        <taxon>Bacteria</taxon>
        <taxon>Bacillati</taxon>
        <taxon>Actinomycetota</taxon>
        <taxon>Actinomycetes</taxon>
        <taxon>Mycobacteriales</taxon>
        <taxon>Gordoniaceae</taxon>
        <taxon>Gordonia</taxon>
    </lineage>
</organism>
<reference evidence="1 2" key="1">
    <citation type="submission" date="2012-08" db="EMBL/GenBank/DDBJ databases">
        <title>Whole genome shotgun sequence of Gordonia rhizosphera NBRC 16068.</title>
        <authorList>
            <person name="Takarada H."/>
            <person name="Isaki S."/>
            <person name="Hosoyama A."/>
            <person name="Tsuchikane K."/>
            <person name="Katsumata H."/>
            <person name="Baba S."/>
            <person name="Ohji S."/>
            <person name="Yamazaki S."/>
            <person name="Fujita N."/>
        </authorList>
    </citation>
    <scope>NUCLEOTIDE SEQUENCE [LARGE SCALE GENOMIC DNA]</scope>
    <source>
        <strain evidence="1 2">NBRC 16068</strain>
    </source>
</reference>
<dbReference type="AlphaFoldDB" id="K6W6W0"/>
<dbReference type="Proteomes" id="UP000008363">
    <property type="component" value="Unassembled WGS sequence"/>
</dbReference>
<gene>
    <name evidence="1" type="ORF">GORHZ_062_00350</name>
</gene>
<protein>
    <submittedName>
        <fullName evidence="1">Uncharacterized protein</fullName>
    </submittedName>
</protein>
<name>K6W6W0_9ACTN</name>
<evidence type="ECO:0000313" key="1">
    <source>
        <dbReference type="EMBL" id="GAB89461.1"/>
    </source>
</evidence>
<evidence type="ECO:0000313" key="2">
    <source>
        <dbReference type="Proteomes" id="UP000008363"/>
    </source>
</evidence>
<keyword evidence="2" id="KW-1185">Reference proteome</keyword>
<comment type="caution">
    <text evidence="1">The sequence shown here is derived from an EMBL/GenBank/DDBJ whole genome shotgun (WGS) entry which is preliminary data.</text>
</comment>
<accession>K6W6W0</accession>